<dbReference type="CDD" id="cd02440">
    <property type="entry name" value="AdoMet_MTases"/>
    <property type="match status" value="1"/>
</dbReference>
<dbReference type="RefSeq" id="WP_378282154.1">
    <property type="nucleotide sequence ID" value="NZ_JBHSON010000014.1"/>
</dbReference>
<dbReference type="SUPFAM" id="SSF53335">
    <property type="entry name" value="S-adenosyl-L-methionine-dependent methyltransferases"/>
    <property type="match status" value="1"/>
</dbReference>
<keyword evidence="1" id="KW-0808">Transferase</keyword>
<accession>A0ABW0ZTA7</accession>
<dbReference type="EMBL" id="JBHSON010000014">
    <property type="protein sequence ID" value="MFC5746530.1"/>
    <property type="molecule type" value="Genomic_DNA"/>
</dbReference>
<gene>
    <name evidence="1" type="ORF">ACFPZN_12980</name>
</gene>
<dbReference type="Gene3D" id="3.40.50.150">
    <property type="entry name" value="Vaccinia Virus protein VP39"/>
    <property type="match status" value="1"/>
</dbReference>
<dbReference type="InterPro" id="IPR029063">
    <property type="entry name" value="SAM-dependent_MTases_sf"/>
</dbReference>
<evidence type="ECO:0000313" key="2">
    <source>
        <dbReference type="Proteomes" id="UP001596074"/>
    </source>
</evidence>
<dbReference type="EC" id="2.1.1.-" evidence="1"/>
<organism evidence="1 2">
    <name type="scientific">Actinomadura rugatobispora</name>
    <dbReference type="NCBI Taxonomy" id="1994"/>
    <lineage>
        <taxon>Bacteria</taxon>
        <taxon>Bacillati</taxon>
        <taxon>Actinomycetota</taxon>
        <taxon>Actinomycetes</taxon>
        <taxon>Streptosporangiales</taxon>
        <taxon>Thermomonosporaceae</taxon>
        <taxon>Actinomadura</taxon>
    </lineage>
</organism>
<dbReference type="Proteomes" id="UP001596074">
    <property type="component" value="Unassembled WGS sequence"/>
</dbReference>
<dbReference type="GO" id="GO:0032259">
    <property type="term" value="P:methylation"/>
    <property type="evidence" value="ECO:0007669"/>
    <property type="project" value="UniProtKB-KW"/>
</dbReference>
<sequence>MEERGGGTIAGVDASVPNVARIYDYLLGGKDHYAADREAAERLLAAAPETLITVRENRAFLRRAVRRLAQAGIRQFVDFGSGLPTRPNVHEVAQEVDPGARVVYSDNDPVVVTHGRALLASAPGVTVVQGDVRDPEAILDDPATRELIDLSQPVAVLLLAVLHFVTDEQDPAGVVRLLRARMAPGSALVFSHVTSEGNRPEAAGTARTVYDASTASIALRSRPEIAVLMDGFELEEPGLVYAPEWWPDGGPDDPAHAVDPAGTFLFAAVGRR</sequence>
<comment type="caution">
    <text evidence="1">The sequence shown here is derived from an EMBL/GenBank/DDBJ whole genome shotgun (WGS) entry which is preliminary data.</text>
</comment>
<proteinExistence type="predicted"/>
<keyword evidence="1" id="KW-0489">Methyltransferase</keyword>
<evidence type="ECO:0000313" key="1">
    <source>
        <dbReference type="EMBL" id="MFC5746530.1"/>
    </source>
</evidence>
<name>A0ABW0ZTA7_9ACTN</name>
<dbReference type="InterPro" id="IPR006764">
    <property type="entry name" value="SAM_dep_MeTrfase_SAV2177_type"/>
</dbReference>
<dbReference type="Pfam" id="PF04672">
    <property type="entry name" value="Methyltransf_19"/>
    <property type="match status" value="1"/>
</dbReference>
<dbReference type="GO" id="GO:0008168">
    <property type="term" value="F:methyltransferase activity"/>
    <property type="evidence" value="ECO:0007669"/>
    <property type="project" value="UniProtKB-KW"/>
</dbReference>
<protein>
    <submittedName>
        <fullName evidence="1">SAM-dependent methyltransferase</fullName>
        <ecNumber evidence="1">2.1.1.-</ecNumber>
    </submittedName>
</protein>
<reference evidence="2" key="1">
    <citation type="journal article" date="2019" name="Int. J. Syst. Evol. Microbiol.">
        <title>The Global Catalogue of Microorganisms (GCM) 10K type strain sequencing project: providing services to taxonomists for standard genome sequencing and annotation.</title>
        <authorList>
            <consortium name="The Broad Institute Genomics Platform"/>
            <consortium name="The Broad Institute Genome Sequencing Center for Infectious Disease"/>
            <person name="Wu L."/>
            <person name="Ma J."/>
        </authorList>
    </citation>
    <scope>NUCLEOTIDE SEQUENCE [LARGE SCALE GENOMIC DNA]</scope>
    <source>
        <strain evidence="2">KCTC 42087</strain>
    </source>
</reference>
<keyword evidence="2" id="KW-1185">Reference proteome</keyword>
<dbReference type="PIRSF" id="PIRSF017393">
    <property type="entry name" value="MTase_SAV2177"/>
    <property type="match status" value="1"/>
</dbReference>